<accession>A0A3E0U2R8</accession>
<name>A0A3E0U2R8_9GAMM</name>
<dbReference type="RefSeq" id="WP_116015533.1">
    <property type="nucleotide sequence ID" value="NZ_QUOT01000001.1"/>
</dbReference>
<protein>
    <submittedName>
        <fullName evidence="1">Uncharacterized protein</fullName>
    </submittedName>
</protein>
<dbReference type="EMBL" id="QUOT01000001">
    <property type="protein sequence ID" value="REL31010.1"/>
    <property type="molecule type" value="Genomic_DNA"/>
</dbReference>
<dbReference type="Proteomes" id="UP000256899">
    <property type="component" value="Unassembled WGS sequence"/>
</dbReference>
<evidence type="ECO:0000313" key="2">
    <source>
        <dbReference type="Proteomes" id="UP000256899"/>
    </source>
</evidence>
<proteinExistence type="predicted"/>
<keyword evidence="2" id="KW-1185">Reference proteome</keyword>
<comment type="caution">
    <text evidence="1">The sequence shown here is derived from an EMBL/GenBank/DDBJ whole genome shotgun (WGS) entry which is preliminary data.</text>
</comment>
<dbReference type="Pfam" id="PF20420">
    <property type="entry name" value="DUF6702"/>
    <property type="match status" value="1"/>
</dbReference>
<sequence length="174" mass="19855">MTTQPTKSFGRQIVLWLTATLMIGVAASAAAHKYFFAITDINHNQSANSFEIIHQLTAHDIENTIAEQRNIHFSPELPEYEAFIQEYVENHFHLQMNDAQIKTNWVGLEIVRDKIVIYQEASANQFFAPLVVKNQLLVDTYPKQINTVNFISGKAKFSLTFNNSQRIATINNNN</sequence>
<gene>
    <name evidence="1" type="ORF">DXX94_09970</name>
</gene>
<dbReference type="AlphaFoldDB" id="A0A3E0U2R8"/>
<reference evidence="2" key="1">
    <citation type="submission" date="2018-08" db="EMBL/GenBank/DDBJ databases">
        <title>Thalassotalea euphylliae genome.</title>
        <authorList>
            <person name="Summers S."/>
            <person name="Rice S.A."/>
            <person name="Freckelton M.L."/>
            <person name="Nedved B.T."/>
            <person name="Hadfield M.G."/>
        </authorList>
    </citation>
    <scope>NUCLEOTIDE SEQUENCE [LARGE SCALE GENOMIC DNA]</scope>
    <source>
        <strain evidence="2">H3</strain>
    </source>
</reference>
<organism evidence="1 2">
    <name type="scientific">Thalassotalea euphylliae</name>
    <dbReference type="NCBI Taxonomy" id="1655234"/>
    <lineage>
        <taxon>Bacteria</taxon>
        <taxon>Pseudomonadati</taxon>
        <taxon>Pseudomonadota</taxon>
        <taxon>Gammaproteobacteria</taxon>
        <taxon>Alteromonadales</taxon>
        <taxon>Colwelliaceae</taxon>
        <taxon>Thalassotalea</taxon>
    </lineage>
</organism>
<dbReference type="InterPro" id="IPR046525">
    <property type="entry name" value="DUF6702"/>
</dbReference>
<evidence type="ECO:0000313" key="1">
    <source>
        <dbReference type="EMBL" id="REL31010.1"/>
    </source>
</evidence>